<dbReference type="InterPro" id="IPR036236">
    <property type="entry name" value="Znf_C2H2_sf"/>
</dbReference>
<evidence type="ECO:0000313" key="9">
    <source>
        <dbReference type="Proteomes" id="UP000674318"/>
    </source>
</evidence>
<dbReference type="InterPro" id="IPR013087">
    <property type="entry name" value="Znf_C2H2_type"/>
</dbReference>
<feature type="domain" description="C2H2-type" evidence="7">
    <location>
        <begin position="617"/>
        <end position="640"/>
    </location>
</feature>
<accession>A0A836HEF9</accession>
<comment type="caution">
    <text evidence="8">The sequence shown here is derived from an EMBL/GenBank/DDBJ whole genome shotgun (WGS) entry which is preliminary data.</text>
</comment>
<dbReference type="AlphaFoldDB" id="A0A836HEF9"/>
<proteinExistence type="predicted"/>
<keyword evidence="4" id="KW-0862">Zinc</keyword>
<dbReference type="Proteomes" id="UP000674318">
    <property type="component" value="Unassembled WGS sequence"/>
</dbReference>
<feature type="domain" description="C2H2-type" evidence="7">
    <location>
        <begin position="587"/>
        <end position="611"/>
    </location>
</feature>
<sequence length="741" mass="78919">MLRRVRCRQLSDRCGGLSKPIFSGIGVLHGFSSDSFFRCALSRAAYGAGPLSSPRVPSPSPLRFSVSSPCTVFATAALRTSLRYASGMAGSPTSARSAANPLRFEPPSSMSHSGLAYAACPMCTRVVHMGQMLHHILSTHKEQDMTYWRRLCDARLALYERVTGAPLEGTETMHGASRSTVTMGGADVSDAGAMPSSGLSLNPPPSAHDALRPFLPTVSDAGTYTCNWCTVRRVIFSSRDAFLLHVAKDHPKLDFDVVESLVPQPPTTSSGAARSDGAEASSPCATTPSRGGVTRSDSWMPAQHCSAGSAGAPTAAQEAMGHLDVAYPVRRMPGVRTVEETNTLTLKLGGWRSGIGVGRIGERKFDPAPISVAGGRSRVATLASSTASSVASVGDLQFADGCFPCELCCRVFVSELNLLQHLESKHSNVTASAAGIDAPSAPVAATSLPGVFPSSSSSSSSPVELFVTCDHCENKGKFFRSSSALFSHIRFRHPAEDASYETERMIEEQKRRRVLQCPHCSYRHPDAARLEAHMCDAHRAMSRADSTGSSAGQSVLGAVQALGSTVLKAAQPSVFSSLPPLSPRGRFWCNACEKGFSNASALYAHTESKHAVVTRLYPCPACKREFRDIPSLESHINVFHKNLSLKDMGLQSSVECIDCQRHFLDYESLHEHAVRHHGKSPIAPVRSFQAPASVSTAEDGAGASDSHVVGVSTQVSGSTMTPPAVSAPPKPRKVTRRKKAS</sequence>
<dbReference type="GeneID" id="94288924"/>
<feature type="region of interest" description="Disordered" evidence="6">
    <location>
        <begin position="690"/>
        <end position="741"/>
    </location>
</feature>
<evidence type="ECO:0000256" key="3">
    <source>
        <dbReference type="ARBA" id="ARBA00022771"/>
    </source>
</evidence>
<dbReference type="EMBL" id="JAFJZO010000030">
    <property type="protein sequence ID" value="KAG5498537.1"/>
    <property type="molecule type" value="Genomic_DNA"/>
</dbReference>
<evidence type="ECO:0000256" key="6">
    <source>
        <dbReference type="SAM" id="MobiDB-lite"/>
    </source>
</evidence>
<dbReference type="PANTHER" id="PTHR24403">
    <property type="entry name" value="ZINC FINGER PROTEIN"/>
    <property type="match status" value="1"/>
</dbReference>
<evidence type="ECO:0000256" key="1">
    <source>
        <dbReference type="ARBA" id="ARBA00022723"/>
    </source>
</evidence>
<dbReference type="SUPFAM" id="SSF57667">
    <property type="entry name" value="beta-beta-alpha zinc fingers"/>
    <property type="match status" value="1"/>
</dbReference>
<dbReference type="PROSITE" id="PS00028">
    <property type="entry name" value="ZINC_FINGER_C2H2_1"/>
    <property type="match status" value="4"/>
</dbReference>
<keyword evidence="2" id="KW-0677">Repeat</keyword>
<name>A0A836HEF9_9TRYP</name>
<dbReference type="InterPro" id="IPR050688">
    <property type="entry name" value="Zinc_finger/UBP_domain"/>
</dbReference>
<dbReference type="PANTHER" id="PTHR24403:SF67">
    <property type="entry name" value="FI01116P-RELATED"/>
    <property type="match status" value="1"/>
</dbReference>
<keyword evidence="1" id="KW-0479">Metal-binding</keyword>
<dbReference type="GO" id="GO:0005634">
    <property type="term" value="C:nucleus"/>
    <property type="evidence" value="ECO:0007669"/>
    <property type="project" value="TreeGrafter"/>
</dbReference>
<dbReference type="GO" id="GO:0008270">
    <property type="term" value="F:zinc ion binding"/>
    <property type="evidence" value="ECO:0007669"/>
    <property type="project" value="UniProtKB-KW"/>
</dbReference>
<evidence type="ECO:0000256" key="5">
    <source>
        <dbReference type="PROSITE-ProRule" id="PRU00042"/>
    </source>
</evidence>
<feature type="region of interest" description="Disordered" evidence="6">
    <location>
        <begin position="263"/>
        <end position="313"/>
    </location>
</feature>
<dbReference type="Pfam" id="PF12874">
    <property type="entry name" value="zf-met"/>
    <property type="match status" value="1"/>
</dbReference>
<reference evidence="8 9" key="1">
    <citation type="submission" date="2021-02" db="EMBL/GenBank/DDBJ databases">
        <title>Porcisia hertigi Genome sequencing and assembly.</title>
        <authorList>
            <person name="Almutairi H."/>
            <person name="Gatherer D."/>
        </authorList>
    </citation>
    <scope>NUCLEOTIDE SEQUENCE [LARGE SCALE GENOMIC DNA]</scope>
    <source>
        <strain evidence="8 9">C119</strain>
    </source>
</reference>
<dbReference type="RefSeq" id="XP_067755291.1">
    <property type="nucleotide sequence ID" value="XM_067898847.1"/>
</dbReference>
<dbReference type="SMART" id="SM00355">
    <property type="entry name" value="ZnF_C2H2"/>
    <property type="match status" value="8"/>
</dbReference>
<dbReference type="GO" id="GO:0010468">
    <property type="term" value="P:regulation of gene expression"/>
    <property type="evidence" value="ECO:0007669"/>
    <property type="project" value="TreeGrafter"/>
</dbReference>
<evidence type="ECO:0000256" key="4">
    <source>
        <dbReference type="ARBA" id="ARBA00022833"/>
    </source>
</evidence>
<gene>
    <name evidence="8" type="ORF">JKF63_02823</name>
</gene>
<protein>
    <recommendedName>
        <fullName evidence="7">C2H2-type domain-containing protein</fullName>
    </recommendedName>
</protein>
<feature type="compositionally biased region" description="Low complexity" evidence="6">
    <location>
        <begin position="706"/>
        <end position="719"/>
    </location>
</feature>
<dbReference type="Gene3D" id="3.30.160.60">
    <property type="entry name" value="Classic Zinc Finger"/>
    <property type="match status" value="2"/>
</dbReference>
<keyword evidence="9" id="KW-1185">Reference proteome</keyword>
<feature type="domain" description="C2H2-type" evidence="7">
    <location>
        <begin position="654"/>
        <end position="681"/>
    </location>
</feature>
<evidence type="ECO:0000313" key="8">
    <source>
        <dbReference type="EMBL" id="KAG5498537.1"/>
    </source>
</evidence>
<feature type="compositionally biased region" description="Basic residues" evidence="6">
    <location>
        <begin position="730"/>
        <end position="741"/>
    </location>
</feature>
<feature type="domain" description="C2H2-type" evidence="7">
    <location>
        <begin position="403"/>
        <end position="431"/>
    </location>
</feature>
<dbReference type="KEGG" id="phet:94288924"/>
<organism evidence="8 9">
    <name type="scientific">Porcisia hertigi</name>
    <dbReference type="NCBI Taxonomy" id="2761500"/>
    <lineage>
        <taxon>Eukaryota</taxon>
        <taxon>Discoba</taxon>
        <taxon>Euglenozoa</taxon>
        <taxon>Kinetoplastea</taxon>
        <taxon>Metakinetoplastina</taxon>
        <taxon>Trypanosomatida</taxon>
        <taxon>Trypanosomatidae</taxon>
        <taxon>Leishmaniinae</taxon>
        <taxon>Porcisia</taxon>
    </lineage>
</organism>
<keyword evidence="3 5" id="KW-0863">Zinc-finger</keyword>
<dbReference type="OrthoDB" id="5803930at2759"/>
<evidence type="ECO:0000256" key="2">
    <source>
        <dbReference type="ARBA" id="ARBA00022737"/>
    </source>
</evidence>
<dbReference type="PROSITE" id="PS50157">
    <property type="entry name" value="ZINC_FINGER_C2H2_2"/>
    <property type="match status" value="4"/>
</dbReference>
<evidence type="ECO:0000259" key="7">
    <source>
        <dbReference type="PROSITE" id="PS50157"/>
    </source>
</evidence>